<feature type="compositionally biased region" description="Pro residues" evidence="1">
    <location>
        <begin position="3453"/>
        <end position="3462"/>
    </location>
</feature>
<feature type="compositionally biased region" description="Basic and acidic residues" evidence="1">
    <location>
        <begin position="2904"/>
        <end position="2921"/>
    </location>
</feature>
<feature type="region of interest" description="Disordered" evidence="1">
    <location>
        <begin position="2788"/>
        <end position="3009"/>
    </location>
</feature>
<proteinExistence type="predicted"/>
<feature type="compositionally biased region" description="Basic and acidic residues" evidence="1">
    <location>
        <begin position="1086"/>
        <end position="1125"/>
    </location>
</feature>
<feature type="region of interest" description="Disordered" evidence="1">
    <location>
        <begin position="725"/>
        <end position="905"/>
    </location>
</feature>
<feature type="compositionally biased region" description="Basic and acidic residues" evidence="1">
    <location>
        <begin position="3900"/>
        <end position="3923"/>
    </location>
</feature>
<feature type="compositionally biased region" description="Polar residues" evidence="1">
    <location>
        <begin position="3356"/>
        <end position="3367"/>
    </location>
</feature>
<feature type="compositionally biased region" description="Low complexity" evidence="1">
    <location>
        <begin position="2092"/>
        <end position="2111"/>
    </location>
</feature>
<feature type="compositionally biased region" description="Basic and acidic residues" evidence="1">
    <location>
        <begin position="2965"/>
        <end position="2975"/>
    </location>
</feature>
<feature type="region of interest" description="Disordered" evidence="1">
    <location>
        <begin position="2368"/>
        <end position="2392"/>
    </location>
</feature>
<feature type="compositionally biased region" description="Low complexity" evidence="1">
    <location>
        <begin position="725"/>
        <end position="734"/>
    </location>
</feature>
<feature type="compositionally biased region" description="Basic and acidic residues" evidence="1">
    <location>
        <begin position="786"/>
        <end position="805"/>
    </location>
</feature>
<feature type="compositionally biased region" description="Low complexity" evidence="1">
    <location>
        <begin position="144"/>
        <end position="155"/>
    </location>
</feature>
<feature type="compositionally biased region" description="Low complexity" evidence="1">
    <location>
        <begin position="1331"/>
        <end position="1340"/>
    </location>
</feature>
<feature type="region of interest" description="Disordered" evidence="1">
    <location>
        <begin position="1259"/>
        <end position="1412"/>
    </location>
</feature>
<feature type="compositionally biased region" description="Low complexity" evidence="1">
    <location>
        <begin position="1617"/>
        <end position="1628"/>
    </location>
</feature>
<feature type="compositionally biased region" description="Low complexity" evidence="1">
    <location>
        <begin position="3191"/>
        <end position="3200"/>
    </location>
</feature>
<feature type="compositionally biased region" description="Gly residues" evidence="1">
    <location>
        <begin position="1042"/>
        <end position="1053"/>
    </location>
</feature>
<feature type="compositionally biased region" description="Gly residues" evidence="1">
    <location>
        <begin position="995"/>
        <end position="1011"/>
    </location>
</feature>
<feature type="region of interest" description="Disordered" evidence="1">
    <location>
        <begin position="1586"/>
        <end position="1675"/>
    </location>
</feature>
<sequence length="4002" mass="420969">MMWQTSEIASSPTTEECNGSSSVSASSTALMATPKEAYRLPHIGTSFEMGAPTWQQQSGANGNLALPSASSSSSVLPNHAQTQERKLTPFPSAPRPPPPPPPPPLHSTAAAHSFPQPSHAQANPKAAPTHPRISYLPEVPLPTPLTSTSAPAKTSENTTIFNVNIAASAEAPQGESERETKGAKTMRGETKQPQKQASVLQTPSRPSTHDPASISAAAGAFEGWSVEAPPQPPAGVAPVSASSETNCKPAPSPASTGTPAVPAATPVRGGAVLFSRPTDLGNSSIWRYDAESEACLEQKLVETRRKLEEVMRANFQLQCENEGLHVDVLRMQEETNRLLRRDTQQQPPQGSTSQSVASVGGAEAGGVGRNAAGGVSVGVPDRSSSRTGGGNVQEEQEDRGGRETRDGFVAKWRMEADLWRRRHSALTREKNDIEREFRLKMDKIARLFELLTEEEEEQKQEKGKNHQQKQAAGVGGKESSHQHVFPFASTPATADASSRALGAGACPAAPPPPSSSSNEETGGSSSSLRGPHPGFPGADRSVAEGEHMIRDGEGEKEGGPRRVNRERRAPVPRILAVLKDALGPVFSDPRYKTGAVAVGSGGGGGSGNGGRKEKDIPSWVGQRAMLPIHGGLNLHYSQKGEGENFPLSEKKNECGDVAVVGEEEVRDGDSSCPNVNRTMVADESAAIKLLPPSPPSAVTVPSSGSATASSQECYRIASLEQHSASLSPAAPFSSDTPHTKSHASQTRKTSAGAAEIVAGAPNAAGASSQSPSPTHQYGHARLARQKTGDGDGEKGKDKEKERGASEEVSVSLRRALLNLRKKEIEDQEQKGTHGGEKDSSHMMTIGQRQHQQQQQSPLLQPPPSQGGLLGNPHPSQSSLRSLPKTRSMGSAMGSQGEEEVDELGLVRRKYEEVLKELRVTEESLNLHRRESLELRGAKEEAERMRNTASIAEKERDKALRRLAMLEEERMLLQGVQGGGVGGSDRPEHSVANAGSGSGFGGGGQGRAGGAGSLRWSAKHQSQQQQQQSTKQHQKERERNGATAGGAQSGGGPAEGSSDSRAPFLRVAELEAYIRQQAGVHAAEQAQSRREVEEARAEAEQEKKKAARVEETSRDEVARLRKELRSLHQISRSSHQQSQQQGPFGVGGGIALESGPRTAAAVAGADSVSFPAAEGDSQQKIRSSSSSLPPLLSLSSVPIATYEQLAQRYHNAESRISELEDYLKVEMPKLRTDKVMLEHEKRVLEARLAAVSPSPSLLMKEKAPATADAATDAVPLPGSWSCSSRADAETETERETDLPRGVERGTKEREVQTDSSHDEENLEAGKHGVGASNSLSSSSLLKHQRPGGMGGSDEAFSREEGEGERGGEGEGVGAGQVINNRHCPSQQPRGESFPSPATSAAANRKESAEGKDKQARLGALLIDQAAELERTRRYLGQLLAASQRRAEVAELACLQALRLSQQVCVEEASEENRDSGDDVQGVRGASCSEGKRVGRFTDVEGGHEEDVRDAGRMMSVSLSPNPSGSRAGQWSSQGTELVVPPSVSVTASGKTERERDEQGMALRENGRSVNGTLPPSIAIESLQDLKAAPGGEGEDGDIDPHSPEEEAEKGDAGGTGGRASARSGISSAAPTASTGPPQTPVGKQWGVSEGGLGGLLSRPCPPMQAEEEDSLPSSRVVRISVDTVEIEAAYTSQRKKRERETDTSLFQRTGAALENQTHNGDAVSLSIDSTESSATISLAAQTRTGTCTPSLDTPNGRLGEHRSLTGSPHDAEALVVNTEDRPPHDAQGRASPSQSESVDAEASRGVSASSHPSRTPRESSVHGGAGREKERRGGGRNSSSSLPLAQRLVMLLQPAVHTAALNARVMQRQTCTTCLGVHKQPHTHFLAPARLELPHTPAPDSYAQMSKSASAWTDEDSSCHAALHPDDLRARGGGDAIPLKGILSGDGSLEGDRGEKGNRGNDSWSNGCLGASDEQTAFRVAPSAPSSSGGMQSVSAPPEAESTNEPVAAGEGKESEADETAPPLSSSSALGGTVTPRRIEDGVHAGTEGPNRSLRLDDSALRTSIDLPPPSSTAGEGERERERGPRTARHPGTRPATPTPAAFTGASVPPSPLHSLSVCSHSPRLALSRSVSHASLVLPIDETLPSAGGPNPPGGPQGPRQTCQLGVGVGGSTGPGEVELGVAPAVAAAVGSWGGWPGYDHSTPCGGAASSSLDFGGHERGPCSVKPLHPAGRQRESKTAGCEEDTGAEGAPLPLSSSSSIPPGICSILPHPPCSSAAAGTAAAGAGLGNGLAFGVSSQGQQVPLAGEMTARSQEMTNDIENLRREVAYAVLDVEKRLRQEVKVASGALPLPLPLQQLQLPVQVPSLNSGAVEETDKREKRPQQLAKGGEDEAADCFVEEAEAPEAAESKRTTHHAVLLMRYFAFQLKAIYESFVKVPHLIKEVIDLSRKHASEVSRLVPQSLVAAAQRAASVARISEQRKAFHAELLNRQTKTLISLLSDVKRQLWLSRKVHARDISLKESRRERELEGEGVVGGDGTEDDSGRCTVKRVPSVGALEEEGDAHTAERAGLPLSASDPSFSLTLSAARRRQSEEAGGRLRQGVESEGEGKDSEKSSPVSVSVGSLKVGVGGAGQAEGPGGKKKKKLAAAEDLEEVCEAKRLADALRSALKDIMADSRERRPGGPARSAVSECEFEGEGEGEALGLPGVGVGAGGGVKERAEKLESGHEISALVSRVEELGADLRLWKEAAATAFKDCSADWLHTLQQQLLDAKLREFDARQALMIFKRQQARREREGEEREERNDAANTGGDVEGKGKQRARGRERGNSRGRESSRDSSYTAPPLSFRGGIRGPGPRLASPLGSHSTRPGPLRQSFPPPSPAASSVHEEDDSGLVPLDAGLVPSQRERERGLFMNGERDLARRRGGSSDLSSSDPPTMMMQSPRGSFDVCPPPSVEEGEGNFSHQRNNEKGVKRDPSGSPFDSSASAVSPSPALHIAPRRSSHSSRAFPSEVPLDSFSLLQLTHKLPTRHSSSSPSTTKEKELSRKGPPHASPVRDEGVDREERRGDRHYPEGSPPSRAVSAEAASTTRTVMMHQMDFTPRHQANTHLVHDPSGPPPSSNECSPPPAKFRPEPALLPFPSPSDPHSRRHLSSSSSACSNTDTQADAHQGQRRRACVDSTQADTAALSRSHPRATSSSSNSAYHQALATSPPLWSPPSNISMHGGNGDSFHPMHTAAGGSVHGGGEMDHRDPSQTTPTTSGGGSNLQGTIPSFPLTSFPAFPSTPTSSSSSSHLMRDTRGSYEGSAMRAGDRQREDSNLLRFPRERGRPSALQTDSFLHAPDSAAHAHRQGDGGMSLMNMNLTGTTTAVSSSLKPASLMSSGGGGLRSQRGRPAFMPSSSLRPIAESPLLKHHHSLSNSSSGHPSPSAAEMLPSPLYPPGGDSLARQMPIQPLLPGLPPPPLLSNPPSETGSPAPEPQAETETGDVPFPLHATHSWSRSTSGGGGSTGTVQRVPTPAPLDGNLGSPSVPCPPSPSHFATESGRQDAGANEVCPTCPPEDLSSSYSFPGSRGVSSDREREREGDYSTGPLLGPHPVPVPPAARAGGGASSVSSFRAAAVDPRGGGQSQGQPQMMMQQASQNGMMMHPLHNQPAGAAGPGPPAAPGGSMAGPMSWLALMQLQCMQMLQVSAAASASASQYHPHQGPIMLPESTSGGGGGVPFQHTHQQQQYGGGGNHPGMGGLTGLTPSRSGGPSPDRRDGCRGPSHLPSRHCPSTEAEGGNGEHHTMPMVSASPPIGMGGAAERERERESSQSPPIPPAAQSGVGGGRGPSDYRVPLHSAVSQPEAEAAAEMERRRKGSSLSFSSASARRQQSPLLPHHPSPPLVASAHSAPAPPFRQPEAVQLRERERKGHREKEKENLTDDPHKRSPPLETLGRDPTSSSSSSSTAAVRRRGRAPVDEEEEEEVAECVPRGRASQEEGTDTAAGLLSGLAAPSPSQHQRAPFP</sequence>
<feature type="compositionally biased region" description="Low complexity" evidence="1">
    <location>
        <begin position="3981"/>
        <end position="3994"/>
    </location>
</feature>
<feature type="compositionally biased region" description="Basic and acidic residues" evidence="1">
    <location>
        <begin position="1402"/>
        <end position="1412"/>
    </location>
</feature>
<feature type="region of interest" description="Disordered" evidence="1">
    <location>
        <begin position="3697"/>
        <end position="4002"/>
    </location>
</feature>
<feature type="compositionally biased region" description="Gly residues" evidence="1">
    <location>
        <begin position="2627"/>
        <end position="2637"/>
    </location>
</feature>
<feature type="compositionally biased region" description="Low complexity" evidence="1">
    <location>
        <begin position="344"/>
        <end position="361"/>
    </location>
</feature>
<accession>A0A0G4FFC5</accession>
<feature type="compositionally biased region" description="Pro residues" evidence="1">
    <location>
        <begin position="91"/>
        <end position="105"/>
    </location>
</feature>
<feature type="region of interest" description="Disordered" evidence="1">
    <location>
        <begin position="1077"/>
        <end position="1191"/>
    </location>
</feature>
<feature type="compositionally biased region" description="Low complexity" evidence="1">
    <location>
        <begin position="1263"/>
        <end position="1272"/>
    </location>
</feature>
<feature type="compositionally biased region" description="Basic and acidic residues" evidence="1">
    <location>
        <begin position="3307"/>
        <end position="3326"/>
    </location>
</feature>
<feature type="region of interest" description="Disordered" evidence="1">
    <location>
        <begin position="1923"/>
        <end position="2111"/>
    </location>
</feature>
<feature type="region of interest" description="Disordered" evidence="1">
    <location>
        <begin position="3022"/>
        <end position="3085"/>
    </location>
</feature>
<feature type="compositionally biased region" description="Low complexity" evidence="1">
    <location>
        <begin position="515"/>
        <end position="527"/>
    </location>
</feature>
<feature type="compositionally biased region" description="Basic and acidic residues" evidence="1">
    <location>
        <begin position="1949"/>
        <end position="1958"/>
    </location>
</feature>
<feature type="compositionally biased region" description="Basic and acidic residues" evidence="1">
    <location>
        <begin position="1285"/>
        <end position="1325"/>
    </location>
</feature>
<feature type="region of interest" description="Disordered" evidence="1">
    <location>
        <begin position="2141"/>
        <end position="2162"/>
    </location>
</feature>
<feature type="compositionally biased region" description="Basic and acidic residues" evidence="1">
    <location>
        <begin position="3571"/>
        <end position="3581"/>
    </location>
</feature>
<feature type="region of interest" description="Disordered" evidence="1">
    <location>
        <begin position="1744"/>
        <end position="1767"/>
    </location>
</feature>
<feature type="region of interest" description="Disordered" evidence="1">
    <location>
        <begin position="1779"/>
        <end position="1840"/>
    </location>
</feature>
<feature type="region of interest" description="Disordered" evidence="1">
    <location>
        <begin position="49"/>
        <end position="263"/>
    </location>
</feature>
<feature type="compositionally biased region" description="Low complexity" evidence="1">
    <location>
        <begin position="846"/>
        <end position="858"/>
    </location>
</feature>
<feature type="compositionally biased region" description="Basic and acidic residues" evidence="1">
    <location>
        <begin position="1814"/>
        <end position="1832"/>
    </location>
</feature>
<feature type="compositionally biased region" description="Pro residues" evidence="1">
    <location>
        <begin position="3112"/>
        <end position="3141"/>
    </location>
</feature>
<feature type="compositionally biased region" description="Polar residues" evidence="1">
    <location>
        <begin position="193"/>
        <end position="206"/>
    </location>
</feature>
<feature type="compositionally biased region" description="Low complexity" evidence="1">
    <location>
        <begin position="3269"/>
        <end position="3290"/>
    </location>
</feature>
<feature type="region of interest" description="Disordered" evidence="1">
    <location>
        <begin position="2223"/>
        <end position="2256"/>
    </location>
</feature>
<dbReference type="VEuPathDB" id="CryptoDB:Cvel_16705"/>
<feature type="compositionally biased region" description="Low complexity" evidence="1">
    <location>
        <begin position="3414"/>
        <end position="3425"/>
    </location>
</feature>
<feature type="compositionally biased region" description="Low complexity" evidence="1">
    <location>
        <begin position="1126"/>
        <end position="1140"/>
    </location>
</feature>
<protein>
    <submittedName>
        <fullName evidence="2">Uncharacterized protein</fullName>
    </submittedName>
</protein>
<feature type="compositionally biased region" description="Polar residues" evidence="1">
    <location>
        <begin position="765"/>
        <end position="775"/>
    </location>
</feature>
<dbReference type="EMBL" id="CDMZ01000327">
    <property type="protein sequence ID" value="CEM11901.1"/>
    <property type="molecule type" value="Genomic_DNA"/>
</dbReference>
<feature type="compositionally biased region" description="Basic and acidic residues" evidence="1">
    <location>
        <begin position="2812"/>
        <end position="2835"/>
    </location>
</feature>
<feature type="compositionally biased region" description="Polar residues" evidence="1">
    <location>
        <begin position="1"/>
        <end position="19"/>
    </location>
</feature>
<feature type="compositionally biased region" description="Low complexity" evidence="1">
    <location>
        <begin position="2614"/>
        <end position="2626"/>
    </location>
</feature>
<feature type="region of interest" description="Disordered" evidence="1">
    <location>
        <begin position="1"/>
        <end position="28"/>
    </location>
</feature>
<feature type="compositionally biased region" description="Polar residues" evidence="1">
    <location>
        <begin position="1516"/>
        <end position="1534"/>
    </location>
</feature>
<feature type="region of interest" description="Disordered" evidence="1">
    <location>
        <begin position="975"/>
        <end position="1062"/>
    </location>
</feature>
<feature type="compositionally biased region" description="Basic and acidic residues" evidence="1">
    <location>
        <begin position="820"/>
        <end position="840"/>
    </location>
</feature>
<feature type="compositionally biased region" description="Basic and acidic residues" evidence="1">
    <location>
        <begin position="2589"/>
        <end position="2613"/>
    </location>
</feature>
<feature type="compositionally biased region" description="Low complexity" evidence="1">
    <location>
        <begin position="253"/>
        <end position="263"/>
    </location>
</feature>
<feature type="compositionally biased region" description="Basic and acidic residues" evidence="1">
    <location>
        <begin position="1354"/>
        <end position="1367"/>
    </location>
</feature>
<feature type="compositionally biased region" description="Basic and acidic residues" evidence="1">
    <location>
        <begin position="2790"/>
        <end position="2804"/>
    </location>
</feature>
<feature type="compositionally biased region" description="Low complexity" evidence="1">
    <location>
        <begin position="3368"/>
        <end position="3378"/>
    </location>
</feature>
<feature type="compositionally biased region" description="Low complexity" evidence="1">
    <location>
        <begin position="1182"/>
        <end position="1191"/>
    </location>
</feature>
<feature type="region of interest" description="Disordered" evidence="1">
    <location>
        <begin position="341"/>
        <end position="406"/>
    </location>
</feature>
<feature type="compositionally biased region" description="Basic and acidic residues" evidence="1">
    <location>
        <begin position="175"/>
        <end position="192"/>
    </location>
</feature>
<feature type="compositionally biased region" description="Low complexity" evidence="1">
    <location>
        <begin position="498"/>
        <end position="507"/>
    </location>
</feature>
<gene>
    <name evidence="2" type="ORF">Cvel_16705</name>
</gene>
<evidence type="ECO:0000256" key="1">
    <source>
        <dbReference type="SAM" id="MobiDB-lite"/>
    </source>
</evidence>
<feature type="region of interest" description="Disordered" evidence="1">
    <location>
        <begin position="3104"/>
        <end position="3610"/>
    </location>
</feature>
<feature type="compositionally biased region" description="Low complexity" evidence="1">
    <location>
        <begin position="1018"/>
        <end position="1030"/>
    </location>
</feature>
<feature type="compositionally biased region" description="Gly residues" evidence="1">
    <location>
        <begin position="3727"/>
        <end position="3740"/>
    </location>
</feature>
<feature type="compositionally biased region" description="Polar residues" evidence="1">
    <location>
        <begin position="3155"/>
        <end position="3164"/>
    </location>
</feature>
<organism evidence="2">
    <name type="scientific">Chromera velia CCMP2878</name>
    <dbReference type="NCBI Taxonomy" id="1169474"/>
    <lineage>
        <taxon>Eukaryota</taxon>
        <taxon>Sar</taxon>
        <taxon>Alveolata</taxon>
        <taxon>Colpodellida</taxon>
        <taxon>Chromeraceae</taxon>
        <taxon>Chromera</taxon>
    </lineage>
</organism>
<feature type="region of interest" description="Disordered" evidence="1">
    <location>
        <begin position="1516"/>
        <end position="1573"/>
    </location>
</feature>
<feature type="compositionally biased region" description="Polar residues" evidence="1">
    <location>
        <begin position="1983"/>
        <end position="2004"/>
    </location>
</feature>
<feature type="region of interest" description="Disordered" evidence="1">
    <location>
        <begin position="2522"/>
        <end position="2642"/>
    </location>
</feature>
<name>A0A0G4FFC5_9ALVE</name>
<feature type="compositionally biased region" description="Polar residues" evidence="1">
    <location>
        <begin position="1376"/>
        <end position="1400"/>
    </location>
</feature>
<feature type="compositionally biased region" description="Basic and acidic residues" evidence="1">
    <location>
        <begin position="2075"/>
        <end position="2084"/>
    </location>
</feature>
<feature type="compositionally biased region" description="Low complexity" evidence="1">
    <location>
        <begin position="369"/>
        <end position="379"/>
    </location>
</feature>
<feature type="region of interest" description="Disordered" evidence="1">
    <location>
        <begin position="936"/>
        <end position="955"/>
    </location>
</feature>
<feature type="compositionally biased region" description="Low complexity" evidence="1">
    <location>
        <begin position="3856"/>
        <end position="3873"/>
    </location>
</feature>
<feature type="compositionally biased region" description="Basic and acidic residues" evidence="1">
    <location>
        <begin position="3052"/>
        <end position="3070"/>
    </location>
</feature>
<feature type="region of interest" description="Disordered" evidence="1">
    <location>
        <begin position="455"/>
        <end position="542"/>
    </location>
</feature>
<evidence type="ECO:0000313" key="2">
    <source>
        <dbReference type="EMBL" id="CEM11901.1"/>
    </source>
</evidence>
<feature type="compositionally biased region" description="Low complexity" evidence="1">
    <location>
        <begin position="2976"/>
        <end position="2992"/>
    </location>
</feature>
<reference evidence="2" key="1">
    <citation type="submission" date="2014-11" db="EMBL/GenBank/DDBJ databases">
        <authorList>
            <person name="Otto D Thomas"/>
            <person name="Naeem Raeece"/>
        </authorList>
    </citation>
    <scope>NUCLEOTIDE SEQUENCE</scope>
</reference>